<reference evidence="1" key="1">
    <citation type="submission" date="2024-07" db="EMBL/GenBank/DDBJ databases">
        <authorList>
            <person name="Biller S.J."/>
        </authorList>
    </citation>
    <scope>NUCLEOTIDE SEQUENCE</scope>
    <source>
        <strain evidence="1">WC2420</strain>
    </source>
</reference>
<proteinExistence type="predicted"/>
<dbReference type="AlphaFoldDB" id="A0AB39VMY1"/>
<protein>
    <submittedName>
        <fullName evidence="1">MarR family transcriptional regulator</fullName>
    </submittedName>
</protein>
<dbReference type="EMBL" id="CP165628">
    <property type="protein sequence ID" value="XDU70898.1"/>
    <property type="molecule type" value="Genomic_DNA"/>
</dbReference>
<dbReference type="InterPro" id="IPR036390">
    <property type="entry name" value="WH_DNA-bd_sf"/>
</dbReference>
<gene>
    <name evidence="1" type="ORF">AB3G37_15115</name>
</gene>
<name>A0AB39VMY1_9GAMM</name>
<evidence type="ECO:0000313" key="1">
    <source>
        <dbReference type="EMBL" id="XDU70898.1"/>
    </source>
</evidence>
<organism evidence="1">
    <name type="scientific">Rouxiella sp. WC2420</name>
    <dbReference type="NCBI Taxonomy" id="3234145"/>
    <lineage>
        <taxon>Bacteria</taxon>
        <taxon>Pseudomonadati</taxon>
        <taxon>Pseudomonadota</taxon>
        <taxon>Gammaproteobacteria</taxon>
        <taxon>Enterobacterales</taxon>
        <taxon>Yersiniaceae</taxon>
        <taxon>Rouxiella</taxon>
    </lineage>
</organism>
<dbReference type="RefSeq" id="WP_369788340.1">
    <property type="nucleotide sequence ID" value="NZ_CP165628.1"/>
</dbReference>
<dbReference type="SUPFAM" id="SSF46785">
    <property type="entry name" value="Winged helix' DNA-binding domain"/>
    <property type="match status" value="1"/>
</dbReference>
<sequence length="132" mass="14606">MTASVTGKKLDERKGQILKFLAINPGSKKIDIAEHLGLTYRTTTKLIGVMKAAGEVFYTGSNHGIQYWVEPQESGNYVCSKRDYVVTGDSLDGGLIFLNRCRPSGKNVVFDQCKENYTLLPVLRVMAGRPYG</sequence>
<accession>A0AB39VMY1</accession>